<keyword evidence="1" id="KW-0472">Membrane</keyword>
<dbReference type="AlphaFoldDB" id="A0A926P3E4"/>
<name>A0A926P3E4_9HYPH</name>
<keyword evidence="1" id="KW-1133">Transmembrane helix</keyword>
<comment type="caution">
    <text evidence="2">The sequence shown here is derived from an EMBL/GenBank/DDBJ whole genome shotgun (WGS) entry which is preliminary data.</text>
</comment>
<dbReference type="Proteomes" id="UP000598467">
    <property type="component" value="Unassembled WGS sequence"/>
</dbReference>
<reference evidence="2" key="1">
    <citation type="submission" date="2020-05" db="EMBL/GenBank/DDBJ databases">
        <title>Identification of trans-AT polyketide cluster in two marine bacteria, producers of a novel glutaramide-containing polyketide sesbanimide D and analogs.</title>
        <authorList>
            <person name="Kacar D."/>
            <person name="Rodriguez P."/>
            <person name="Canedo L."/>
            <person name="Gonzalez E."/>
            <person name="Galan B."/>
            <person name="De La Calle F."/>
            <person name="Garcia J.L."/>
        </authorList>
    </citation>
    <scope>NUCLEOTIDE SEQUENCE</scope>
    <source>
        <strain evidence="2">PHM038</strain>
    </source>
</reference>
<gene>
    <name evidence="2" type="ORF">HK439_21675</name>
</gene>
<evidence type="ECO:0000313" key="2">
    <source>
        <dbReference type="EMBL" id="MBD1548883.1"/>
    </source>
</evidence>
<proteinExistence type="predicted"/>
<feature type="transmembrane region" description="Helical" evidence="1">
    <location>
        <begin position="7"/>
        <end position="26"/>
    </location>
</feature>
<organism evidence="2 3">
    <name type="scientific">Roseibium aggregatum</name>
    <dbReference type="NCBI Taxonomy" id="187304"/>
    <lineage>
        <taxon>Bacteria</taxon>
        <taxon>Pseudomonadati</taxon>
        <taxon>Pseudomonadota</taxon>
        <taxon>Alphaproteobacteria</taxon>
        <taxon>Hyphomicrobiales</taxon>
        <taxon>Stappiaceae</taxon>
        <taxon>Roseibium</taxon>
    </lineage>
</organism>
<dbReference type="InterPro" id="IPR009935">
    <property type="entry name" value="DUF1467"/>
</dbReference>
<accession>A0A926P3E4</accession>
<dbReference type="EMBL" id="JABFCZ010000027">
    <property type="protein sequence ID" value="MBD1548883.1"/>
    <property type="molecule type" value="Genomic_DNA"/>
</dbReference>
<evidence type="ECO:0000313" key="3">
    <source>
        <dbReference type="Proteomes" id="UP000598467"/>
    </source>
</evidence>
<sequence>MSLTYGIAVYFMMWWILLFAFLPFGFHRTQEEAGEVVPGSDPGAPEKPRFLRVIILTTIVTSTLFAGFYLLKTSGFSLYDLPF</sequence>
<feature type="transmembrane region" description="Helical" evidence="1">
    <location>
        <begin position="50"/>
        <end position="71"/>
    </location>
</feature>
<evidence type="ECO:0000256" key="1">
    <source>
        <dbReference type="SAM" id="Phobius"/>
    </source>
</evidence>
<dbReference type="Pfam" id="PF07330">
    <property type="entry name" value="DUF1467"/>
    <property type="match status" value="1"/>
</dbReference>
<dbReference type="RefSeq" id="WP_190293573.1">
    <property type="nucleotide sequence ID" value="NZ_JABFCZ010000027.1"/>
</dbReference>
<protein>
    <submittedName>
        <fullName evidence="2">DUF1467 family protein</fullName>
    </submittedName>
</protein>
<keyword evidence="1" id="KW-0812">Transmembrane</keyword>